<dbReference type="EMBL" id="BONP01000004">
    <property type="protein sequence ID" value="GIG39283.1"/>
    <property type="molecule type" value="Genomic_DNA"/>
</dbReference>
<keyword evidence="4" id="KW-1185">Reference proteome</keyword>
<feature type="chain" id="PRO_5046536956" description="Lipoprotein" evidence="2">
    <location>
        <begin position="21"/>
        <end position="155"/>
    </location>
</feature>
<dbReference type="PROSITE" id="PS51257">
    <property type="entry name" value="PROKAR_LIPOPROTEIN"/>
    <property type="match status" value="1"/>
</dbReference>
<keyword evidence="2" id="KW-0732">Signal</keyword>
<dbReference type="RefSeq" id="WP_203671821.1">
    <property type="nucleotide sequence ID" value="NZ_BONP01000004.1"/>
</dbReference>
<evidence type="ECO:0008006" key="5">
    <source>
        <dbReference type="Google" id="ProtNLM"/>
    </source>
</evidence>
<evidence type="ECO:0000313" key="3">
    <source>
        <dbReference type="EMBL" id="GIG39283.1"/>
    </source>
</evidence>
<sequence length="155" mass="16217">MRIRTSRTALLVGASALVLAACTGGEGDATPPPVAATTEPAPDPSPDAGASDDDAMQDDMSGLPPRPQRDSCVDIPVPDDGIYTVYDAGTAVVTFEDGALVLGEVTAADGWTARVDDQDADEVEIDFRRSADEVLDLEVEVDDGRVEAQICHDDD</sequence>
<reference evidence="3 4" key="1">
    <citation type="submission" date="2021-01" db="EMBL/GenBank/DDBJ databases">
        <title>Whole genome shotgun sequence of Cellulomonas phragmiteti NBRC 110785.</title>
        <authorList>
            <person name="Komaki H."/>
            <person name="Tamura T."/>
        </authorList>
    </citation>
    <scope>NUCLEOTIDE SEQUENCE [LARGE SCALE GENOMIC DNA]</scope>
    <source>
        <strain evidence="3 4">NBRC 110785</strain>
    </source>
</reference>
<feature type="region of interest" description="Disordered" evidence="1">
    <location>
        <begin position="23"/>
        <end position="76"/>
    </location>
</feature>
<evidence type="ECO:0000256" key="2">
    <source>
        <dbReference type="SAM" id="SignalP"/>
    </source>
</evidence>
<organism evidence="3 4">
    <name type="scientific">Cellulomonas phragmiteti</name>
    <dbReference type="NCBI Taxonomy" id="478780"/>
    <lineage>
        <taxon>Bacteria</taxon>
        <taxon>Bacillati</taxon>
        <taxon>Actinomycetota</taxon>
        <taxon>Actinomycetes</taxon>
        <taxon>Micrococcales</taxon>
        <taxon>Cellulomonadaceae</taxon>
        <taxon>Cellulomonas</taxon>
    </lineage>
</organism>
<name>A0ABQ4DIX1_9CELL</name>
<feature type="signal peptide" evidence="2">
    <location>
        <begin position="1"/>
        <end position="20"/>
    </location>
</feature>
<dbReference type="Proteomes" id="UP000614741">
    <property type="component" value="Unassembled WGS sequence"/>
</dbReference>
<evidence type="ECO:0000256" key="1">
    <source>
        <dbReference type="SAM" id="MobiDB-lite"/>
    </source>
</evidence>
<comment type="caution">
    <text evidence="3">The sequence shown here is derived from an EMBL/GenBank/DDBJ whole genome shotgun (WGS) entry which is preliminary data.</text>
</comment>
<evidence type="ECO:0000313" key="4">
    <source>
        <dbReference type="Proteomes" id="UP000614741"/>
    </source>
</evidence>
<gene>
    <name evidence="3" type="ORF">Cph01nite_10450</name>
</gene>
<accession>A0ABQ4DIX1</accession>
<proteinExistence type="predicted"/>
<protein>
    <recommendedName>
        <fullName evidence="5">Lipoprotein</fullName>
    </recommendedName>
</protein>